<comment type="caution">
    <text evidence="1">The sequence shown here is derived from an EMBL/GenBank/DDBJ whole genome shotgun (WGS) entry which is preliminary data.</text>
</comment>
<dbReference type="AlphaFoldDB" id="A0A438HWI7"/>
<proteinExistence type="predicted"/>
<reference evidence="1 2" key="1">
    <citation type="journal article" date="2018" name="PLoS Genet.">
        <title>Population sequencing reveals clonal diversity and ancestral inbreeding in the grapevine cultivar Chardonnay.</title>
        <authorList>
            <person name="Roach M.J."/>
            <person name="Johnson D.L."/>
            <person name="Bohlmann J."/>
            <person name="van Vuuren H.J."/>
            <person name="Jones S.J."/>
            <person name="Pretorius I.S."/>
            <person name="Schmidt S.A."/>
            <person name="Borneman A.R."/>
        </authorList>
    </citation>
    <scope>NUCLEOTIDE SEQUENCE [LARGE SCALE GENOMIC DNA]</scope>
    <source>
        <strain evidence="2">cv. Chardonnay</strain>
        <tissue evidence="1">Leaf</tissue>
    </source>
</reference>
<evidence type="ECO:0000313" key="1">
    <source>
        <dbReference type="EMBL" id="RVW88805.1"/>
    </source>
</evidence>
<dbReference type="Proteomes" id="UP000288805">
    <property type="component" value="Unassembled WGS sequence"/>
</dbReference>
<protein>
    <submittedName>
        <fullName evidence="1">Uncharacterized protein</fullName>
    </submittedName>
</protein>
<sequence length="137" mass="15387">MILLLRPVYHTSHLYPPTIDKGRNRFIWLLSIGLQLSSRYINVGTESKPSQKLMNHILPIWGIDIIGKISLKYSSGHEFILVAIDYFTKSHTLLFGIWYGGSAISRDRDGFIEGSIRAIDSQGRLGSGSIRSAQSPR</sequence>
<dbReference type="EMBL" id="QGNW01000170">
    <property type="protein sequence ID" value="RVW88805.1"/>
    <property type="molecule type" value="Genomic_DNA"/>
</dbReference>
<organism evidence="1 2">
    <name type="scientific">Vitis vinifera</name>
    <name type="common">Grape</name>
    <dbReference type="NCBI Taxonomy" id="29760"/>
    <lineage>
        <taxon>Eukaryota</taxon>
        <taxon>Viridiplantae</taxon>
        <taxon>Streptophyta</taxon>
        <taxon>Embryophyta</taxon>
        <taxon>Tracheophyta</taxon>
        <taxon>Spermatophyta</taxon>
        <taxon>Magnoliopsida</taxon>
        <taxon>eudicotyledons</taxon>
        <taxon>Gunneridae</taxon>
        <taxon>Pentapetalae</taxon>
        <taxon>rosids</taxon>
        <taxon>Vitales</taxon>
        <taxon>Vitaceae</taxon>
        <taxon>Viteae</taxon>
        <taxon>Vitis</taxon>
    </lineage>
</organism>
<gene>
    <name evidence="1" type="ORF">CK203_034641</name>
</gene>
<evidence type="ECO:0000313" key="2">
    <source>
        <dbReference type="Proteomes" id="UP000288805"/>
    </source>
</evidence>
<name>A0A438HWI7_VITVI</name>
<accession>A0A438HWI7</accession>